<dbReference type="Proteomes" id="UP000887222">
    <property type="component" value="Unassembled WGS sequence"/>
</dbReference>
<reference evidence="2 3" key="1">
    <citation type="journal article" date="2022" name="Int. J. Syst. Evol. Microbiol.">
        <title>Noviherbaspirillum aridicola sp. nov., isolated from an arid soil in Pakistan.</title>
        <authorList>
            <person name="Khan I.U."/>
            <person name="Saqib M."/>
            <person name="Amin A."/>
            <person name="Hussain F."/>
            <person name="Li L."/>
            <person name="Liu Y.H."/>
            <person name="Fang B.Z."/>
            <person name="Ahmed I."/>
            <person name="Li W.J."/>
        </authorList>
    </citation>
    <scope>NUCLEOTIDE SEQUENCE [LARGE SCALE GENOMIC DNA]</scope>
    <source>
        <strain evidence="2 3">NCCP-691</strain>
    </source>
</reference>
<accession>A0ABQ4Q3D3</accession>
<sequence>MATGSDTPGGPGNGNGKDALDNALARERVAREEVPVKQHNPDDKGLNPGQKGPAQPSGSDAPGAL</sequence>
<name>A0ABQ4Q3D3_9BURK</name>
<organism evidence="2 3">
    <name type="scientific">Noviherbaspirillum aridicola</name>
    <dbReference type="NCBI Taxonomy" id="2849687"/>
    <lineage>
        <taxon>Bacteria</taxon>
        <taxon>Pseudomonadati</taxon>
        <taxon>Pseudomonadota</taxon>
        <taxon>Betaproteobacteria</taxon>
        <taxon>Burkholderiales</taxon>
        <taxon>Oxalobacteraceae</taxon>
        <taxon>Noviherbaspirillum</taxon>
    </lineage>
</organism>
<feature type="region of interest" description="Disordered" evidence="1">
    <location>
        <begin position="1"/>
        <end position="65"/>
    </location>
</feature>
<proteinExistence type="predicted"/>
<feature type="compositionally biased region" description="Basic and acidic residues" evidence="1">
    <location>
        <begin position="18"/>
        <end position="45"/>
    </location>
</feature>
<evidence type="ECO:0000256" key="1">
    <source>
        <dbReference type="SAM" id="MobiDB-lite"/>
    </source>
</evidence>
<gene>
    <name evidence="2" type="ORF">NCCP691_17160</name>
</gene>
<dbReference type="EMBL" id="BPMK01000006">
    <property type="protein sequence ID" value="GIZ51702.1"/>
    <property type="molecule type" value="Genomic_DNA"/>
</dbReference>
<protein>
    <submittedName>
        <fullName evidence="2">Uncharacterized protein</fullName>
    </submittedName>
</protein>
<comment type="caution">
    <text evidence="2">The sequence shown here is derived from an EMBL/GenBank/DDBJ whole genome shotgun (WGS) entry which is preliminary data.</text>
</comment>
<evidence type="ECO:0000313" key="2">
    <source>
        <dbReference type="EMBL" id="GIZ51702.1"/>
    </source>
</evidence>
<keyword evidence="3" id="KW-1185">Reference proteome</keyword>
<dbReference type="RefSeq" id="WP_220807855.1">
    <property type="nucleotide sequence ID" value="NZ_BPMK01000006.1"/>
</dbReference>
<evidence type="ECO:0000313" key="3">
    <source>
        <dbReference type="Proteomes" id="UP000887222"/>
    </source>
</evidence>